<name>A0A1X7UPT8_AMPQE</name>
<dbReference type="InParanoid" id="A0A1X7UPT8"/>
<accession>A0A1X7UPT8</accession>
<proteinExistence type="predicted"/>
<dbReference type="Pfam" id="PF14214">
    <property type="entry name" value="Helitron_like_N"/>
    <property type="match status" value="1"/>
</dbReference>
<sequence length="97" mass="11469">MIAEYGSPTLFLTLSCAKYDSADIAQYLRKVNNAHNHIVFPDYVRMALFPYCYNFSYKFIDFFNKVILQKGVLGKVEQYYVTKEYQMCRAPHYDILL</sequence>
<reference evidence="2" key="1">
    <citation type="submission" date="2017-05" db="UniProtKB">
        <authorList>
            <consortium name="EnsemblMetazoa"/>
        </authorList>
    </citation>
    <scope>IDENTIFICATION</scope>
</reference>
<dbReference type="EnsemblMetazoa" id="Aqu2.1.29778_001">
    <property type="protein sequence ID" value="Aqu2.1.29778_001"/>
    <property type="gene ID" value="Aqu2.1.29778"/>
</dbReference>
<evidence type="ECO:0000313" key="2">
    <source>
        <dbReference type="EnsemblMetazoa" id="Aqu2.1.29778_001"/>
    </source>
</evidence>
<dbReference type="AlphaFoldDB" id="A0A1X7UPT8"/>
<protein>
    <recommendedName>
        <fullName evidence="1">Helitron helicase-like domain-containing protein</fullName>
    </recommendedName>
</protein>
<dbReference type="InterPro" id="IPR025476">
    <property type="entry name" value="Helitron_helicase-like"/>
</dbReference>
<organism evidence="2">
    <name type="scientific">Amphimedon queenslandica</name>
    <name type="common">Sponge</name>
    <dbReference type="NCBI Taxonomy" id="400682"/>
    <lineage>
        <taxon>Eukaryota</taxon>
        <taxon>Metazoa</taxon>
        <taxon>Porifera</taxon>
        <taxon>Demospongiae</taxon>
        <taxon>Heteroscleromorpha</taxon>
        <taxon>Haplosclerida</taxon>
        <taxon>Niphatidae</taxon>
        <taxon>Amphimedon</taxon>
    </lineage>
</organism>
<feature type="domain" description="Helitron helicase-like" evidence="1">
    <location>
        <begin position="1"/>
        <end position="97"/>
    </location>
</feature>
<evidence type="ECO:0000259" key="1">
    <source>
        <dbReference type="Pfam" id="PF14214"/>
    </source>
</evidence>